<dbReference type="EMBL" id="CP104377">
    <property type="protein sequence ID" value="UXC19434.1"/>
    <property type="molecule type" value="Genomic_DNA"/>
</dbReference>
<protein>
    <recommendedName>
        <fullName evidence="4">DUF4142 domain-containing protein</fullName>
    </recommendedName>
</protein>
<dbReference type="PROSITE" id="PS51318">
    <property type="entry name" value="TAT"/>
    <property type="match status" value="1"/>
</dbReference>
<dbReference type="RefSeq" id="WP_182341458.1">
    <property type="nucleotide sequence ID" value="NZ_CP104377.1"/>
</dbReference>
<gene>
    <name evidence="2" type="ORF">N4T19_04750</name>
</gene>
<sequence length="182" mass="19628">MTSTFTPTTSSIRRRLLGSLVLPAVAASSAWLPGLAHAAKLQDMALALVEKYKLGHSLPQVGLQIAAKSPEYQALIDKMGQQQAGQAMIAATRSVAADYQKRWNTQLAAAYAQNFNEAQLQSLLDQGPQSPHAQLMQSKQADINRMMQQSSSGLLREMMAKAYTKAQQPSPAPSPAAKKPKP</sequence>
<reference evidence="2" key="1">
    <citation type="submission" date="2022-09" db="EMBL/GenBank/DDBJ databases">
        <title>Bacterial diversity in gut of crayfish and pufferfish.</title>
        <authorList>
            <person name="Huang Y."/>
        </authorList>
    </citation>
    <scope>NUCLEOTIDE SEQUENCE</scope>
    <source>
        <strain evidence="2">PR12</strain>
    </source>
</reference>
<organism evidence="2 3">
    <name type="scientific">Comamonas squillarum</name>
    <dbReference type="NCBI Taxonomy" id="2977320"/>
    <lineage>
        <taxon>Bacteria</taxon>
        <taxon>Pseudomonadati</taxon>
        <taxon>Pseudomonadota</taxon>
        <taxon>Betaproteobacteria</taxon>
        <taxon>Burkholderiales</taxon>
        <taxon>Comamonadaceae</taxon>
        <taxon>Comamonas</taxon>
    </lineage>
</organism>
<name>A0ABY6A1J6_9BURK</name>
<accession>A0ABY6A1J6</accession>
<proteinExistence type="predicted"/>
<keyword evidence="3" id="KW-1185">Reference proteome</keyword>
<evidence type="ECO:0000256" key="1">
    <source>
        <dbReference type="SAM" id="MobiDB-lite"/>
    </source>
</evidence>
<evidence type="ECO:0000313" key="2">
    <source>
        <dbReference type="EMBL" id="UXC19434.1"/>
    </source>
</evidence>
<evidence type="ECO:0008006" key="4">
    <source>
        <dbReference type="Google" id="ProtNLM"/>
    </source>
</evidence>
<dbReference type="Proteomes" id="UP001058290">
    <property type="component" value="Chromosome"/>
</dbReference>
<dbReference type="InterPro" id="IPR006311">
    <property type="entry name" value="TAT_signal"/>
</dbReference>
<evidence type="ECO:0000313" key="3">
    <source>
        <dbReference type="Proteomes" id="UP001058290"/>
    </source>
</evidence>
<feature type="region of interest" description="Disordered" evidence="1">
    <location>
        <begin position="158"/>
        <end position="182"/>
    </location>
</feature>